<dbReference type="OrthoDB" id="10571550at2759"/>
<name>A0A1V9Z9Y5_9STRA</name>
<comment type="caution">
    <text evidence="1">The sequence shown here is derived from an EMBL/GenBank/DDBJ whole genome shotgun (WGS) entry which is preliminary data.</text>
</comment>
<keyword evidence="2" id="KW-1185">Reference proteome</keyword>
<dbReference type="AlphaFoldDB" id="A0A1V9Z9Y5"/>
<dbReference type="Proteomes" id="UP000243217">
    <property type="component" value="Unassembled WGS sequence"/>
</dbReference>
<accession>A0A1V9Z9Y5</accession>
<organism evidence="1 2">
    <name type="scientific">Thraustotheca clavata</name>
    <dbReference type="NCBI Taxonomy" id="74557"/>
    <lineage>
        <taxon>Eukaryota</taxon>
        <taxon>Sar</taxon>
        <taxon>Stramenopiles</taxon>
        <taxon>Oomycota</taxon>
        <taxon>Saprolegniomycetes</taxon>
        <taxon>Saprolegniales</taxon>
        <taxon>Achlyaceae</taxon>
        <taxon>Thraustotheca</taxon>
    </lineage>
</organism>
<dbReference type="EMBL" id="JNBS01002164">
    <property type="protein sequence ID" value="OQR94803.1"/>
    <property type="molecule type" value="Genomic_DNA"/>
</dbReference>
<evidence type="ECO:0000313" key="1">
    <source>
        <dbReference type="EMBL" id="OQR94803.1"/>
    </source>
</evidence>
<proteinExistence type="predicted"/>
<evidence type="ECO:0000313" key="2">
    <source>
        <dbReference type="Proteomes" id="UP000243217"/>
    </source>
</evidence>
<protein>
    <submittedName>
        <fullName evidence="1">Uncharacterized protein</fullName>
    </submittedName>
</protein>
<reference evidence="1 2" key="1">
    <citation type="journal article" date="2014" name="Genome Biol. Evol.">
        <title>The secreted proteins of Achlya hypogyna and Thraustotheca clavata identify the ancestral oomycete secretome and reveal gene acquisitions by horizontal gene transfer.</title>
        <authorList>
            <person name="Misner I."/>
            <person name="Blouin N."/>
            <person name="Leonard G."/>
            <person name="Richards T.A."/>
            <person name="Lane C.E."/>
        </authorList>
    </citation>
    <scope>NUCLEOTIDE SEQUENCE [LARGE SCALE GENOMIC DNA]</scope>
    <source>
        <strain evidence="1 2">ATCC 34112</strain>
    </source>
</reference>
<gene>
    <name evidence="1" type="ORF">THRCLA_22211</name>
</gene>
<sequence length="142" mass="15478">MVFSALWHATTHTSGILAYFLSSPPPASIIMETNNDTTTLCDVLQQSTYRIAPDIAEQITRAKVAGICEALNLAADGLVGLVYGEYFVLGFMEWGLVYPLENDLGRVAVVQGYNVSYKHCITIERLVEKASVPTIVGVPELI</sequence>